<keyword evidence="5 7" id="KW-0175">Coiled coil</keyword>
<dbReference type="Proteomes" id="UP000515159">
    <property type="component" value="Chromosome 5"/>
</dbReference>
<protein>
    <submittedName>
        <fullName evidence="11 12">TRAF family member-associated NF-kappa-B activator isoform X1</fullName>
    </submittedName>
</protein>
<evidence type="ECO:0000313" key="10">
    <source>
        <dbReference type="Proteomes" id="UP000515159"/>
    </source>
</evidence>
<proteinExistence type="predicted"/>
<dbReference type="PANTHER" id="PTHR15249">
    <property type="entry name" value="TRAF FAMILY MEMBER-ASSOCIATED NF-KAPPA-B ACTIVATOR"/>
    <property type="match status" value="1"/>
</dbReference>
<evidence type="ECO:0000256" key="1">
    <source>
        <dbReference type="ARBA" id="ARBA00022553"/>
    </source>
</evidence>
<dbReference type="RefSeq" id="XP_033802374.1">
    <property type="nucleotide sequence ID" value="XM_033946483.1"/>
</dbReference>
<dbReference type="CTD" id="10010"/>
<evidence type="ECO:0000256" key="8">
    <source>
        <dbReference type="SAM" id="MobiDB-lite"/>
    </source>
</evidence>
<dbReference type="PROSITE" id="PS51905">
    <property type="entry name" value="ZF_UBZ1"/>
    <property type="match status" value="1"/>
</dbReference>
<evidence type="ECO:0000313" key="13">
    <source>
        <dbReference type="RefSeq" id="XP_033802376.1"/>
    </source>
</evidence>
<dbReference type="GeneID" id="117361318"/>
<keyword evidence="10" id="KW-1185">Reference proteome</keyword>
<accession>A0A6P8RI92</accession>
<dbReference type="InterPro" id="IPR041641">
    <property type="entry name" value="CALCOCO1/2_Zn_UBZ1"/>
</dbReference>
<dbReference type="InterPro" id="IPR039669">
    <property type="entry name" value="TANK"/>
</dbReference>
<dbReference type="RefSeq" id="XP_033802376.1">
    <property type="nucleotide sequence ID" value="XM_033946485.1"/>
</dbReference>
<gene>
    <name evidence="11 12 13" type="primary">TANK</name>
</gene>
<evidence type="ECO:0000313" key="11">
    <source>
        <dbReference type="RefSeq" id="XP_033802374.1"/>
    </source>
</evidence>
<evidence type="ECO:0000313" key="12">
    <source>
        <dbReference type="RefSeq" id="XP_033802375.1"/>
    </source>
</evidence>
<evidence type="ECO:0000259" key="9">
    <source>
        <dbReference type="PROSITE" id="PS51905"/>
    </source>
</evidence>
<feature type="domain" description="UBZ1-type" evidence="9">
    <location>
        <begin position="442"/>
        <end position="468"/>
    </location>
</feature>
<keyword evidence="3 6" id="KW-0863">Zinc-finger</keyword>
<feature type="coiled-coil region" evidence="7">
    <location>
        <begin position="101"/>
        <end position="163"/>
    </location>
</feature>
<organism evidence="10 13">
    <name type="scientific">Geotrypetes seraphini</name>
    <name type="common">Gaboon caecilian</name>
    <name type="synonym">Caecilia seraphini</name>
    <dbReference type="NCBI Taxonomy" id="260995"/>
    <lineage>
        <taxon>Eukaryota</taxon>
        <taxon>Metazoa</taxon>
        <taxon>Chordata</taxon>
        <taxon>Craniata</taxon>
        <taxon>Vertebrata</taxon>
        <taxon>Euteleostomi</taxon>
        <taxon>Amphibia</taxon>
        <taxon>Gymnophiona</taxon>
        <taxon>Geotrypetes</taxon>
    </lineage>
</organism>
<feature type="region of interest" description="Disordered" evidence="8">
    <location>
        <begin position="166"/>
        <end position="188"/>
    </location>
</feature>
<keyword evidence="4" id="KW-0862">Zinc</keyword>
<dbReference type="OrthoDB" id="9937252at2759"/>
<dbReference type="PANTHER" id="PTHR15249:SF0">
    <property type="entry name" value="TRAF FAMILY MEMBER-ASSOCIATED NF-KAPPA-B ACTIVATOR"/>
    <property type="match status" value="1"/>
</dbReference>
<dbReference type="GO" id="GO:0043124">
    <property type="term" value="P:negative regulation of canonical NF-kappaB signal transduction"/>
    <property type="evidence" value="ECO:0007669"/>
    <property type="project" value="InterPro"/>
</dbReference>
<keyword evidence="1" id="KW-0597">Phosphoprotein</keyword>
<evidence type="ECO:0000256" key="7">
    <source>
        <dbReference type="SAM" id="Coils"/>
    </source>
</evidence>
<dbReference type="AlphaFoldDB" id="A0A6P8RI92"/>
<keyword evidence="2" id="KW-0479">Metal-binding</keyword>
<sequence>MDKSSGLGEQLNKAYEAYRQACMDRDQARKDLQQKTENYEQQIHEQQKKIAHQNSLIIQLKSQLRLPISGNAHGMAHVSKIEDSESRRHEIPLNLTYEQPQEQVKLLIQREKNLKEQLENERFKLKCLEEEINLMDTKFASFINNKDEEIQLLRTRLAEVNEKSIMKEEQNRKGRSKKQPAVSYTSTSQEYERESLEKIVQDVKDEFLHIFKLTREQKAHLNRLTNREITKAEIQFSMPIQCTDNTDEQTEGLFKTQVIKNACITSITPRGPGHDEEYDCSVESLSKFSVKFPPTDIDSVFLQSSPEKPEASVPARTENVLQERCDVELDDRIGRPGSCSGDVNCALAVQNPTHTDKTKPSDQVKTFMQSTQDQDPFLETGDQGEKCILAFTVQSASDESNISLETSGRPVRGPQQSLWKPYHNQDGDIQIQGSQTSVRNQPGVCEFCQKVFPPSTSKGDFFRHLNTHFKERP</sequence>
<evidence type="ECO:0000256" key="4">
    <source>
        <dbReference type="ARBA" id="ARBA00022833"/>
    </source>
</evidence>
<name>A0A6P8RI92_GEOSA</name>
<dbReference type="GO" id="GO:0008270">
    <property type="term" value="F:zinc ion binding"/>
    <property type="evidence" value="ECO:0007669"/>
    <property type="project" value="UniProtKB-KW"/>
</dbReference>
<evidence type="ECO:0000256" key="3">
    <source>
        <dbReference type="ARBA" id="ARBA00022771"/>
    </source>
</evidence>
<reference evidence="11 12" key="1">
    <citation type="submission" date="2025-04" db="UniProtKB">
        <authorList>
            <consortium name="RefSeq"/>
        </authorList>
    </citation>
    <scope>IDENTIFICATION</scope>
</reference>
<evidence type="ECO:0000256" key="5">
    <source>
        <dbReference type="ARBA" id="ARBA00023054"/>
    </source>
</evidence>
<dbReference type="RefSeq" id="XP_033802375.1">
    <property type="nucleotide sequence ID" value="XM_033946484.1"/>
</dbReference>
<evidence type="ECO:0000256" key="2">
    <source>
        <dbReference type="ARBA" id="ARBA00022723"/>
    </source>
</evidence>
<evidence type="ECO:0000256" key="6">
    <source>
        <dbReference type="PROSITE-ProRule" id="PRU01253"/>
    </source>
</evidence>
<dbReference type="InterPro" id="IPR024581">
    <property type="entry name" value="TBD"/>
</dbReference>
<dbReference type="KEGG" id="gsh:117361318"/>
<dbReference type="Pfam" id="PF12845">
    <property type="entry name" value="TBD"/>
    <property type="match status" value="1"/>
</dbReference>